<feature type="region of interest" description="Disordered" evidence="1">
    <location>
        <begin position="1"/>
        <end position="76"/>
    </location>
</feature>
<keyword evidence="3" id="KW-1185">Reference proteome</keyword>
<feature type="compositionally biased region" description="Low complexity" evidence="1">
    <location>
        <begin position="13"/>
        <end position="25"/>
    </location>
</feature>
<reference evidence="2" key="1">
    <citation type="submission" date="2023-04" db="EMBL/GenBank/DDBJ databases">
        <authorList>
            <consortium name="ELIXIR-Norway"/>
        </authorList>
    </citation>
    <scope>NUCLEOTIDE SEQUENCE [LARGE SCALE GENOMIC DNA]</scope>
</reference>
<dbReference type="Proteomes" id="UP001176941">
    <property type="component" value="Chromosome 15"/>
</dbReference>
<dbReference type="EMBL" id="OX459951">
    <property type="protein sequence ID" value="CAI9157260.1"/>
    <property type="molecule type" value="Genomic_DNA"/>
</dbReference>
<protein>
    <submittedName>
        <fullName evidence="2">Uncharacterized protein</fullName>
    </submittedName>
</protein>
<organism evidence="2 3">
    <name type="scientific">Rangifer tarandus platyrhynchus</name>
    <name type="common">Svalbard reindeer</name>
    <dbReference type="NCBI Taxonomy" id="3082113"/>
    <lineage>
        <taxon>Eukaryota</taxon>
        <taxon>Metazoa</taxon>
        <taxon>Chordata</taxon>
        <taxon>Craniata</taxon>
        <taxon>Vertebrata</taxon>
        <taxon>Euteleostomi</taxon>
        <taxon>Mammalia</taxon>
        <taxon>Eutheria</taxon>
        <taxon>Laurasiatheria</taxon>
        <taxon>Artiodactyla</taxon>
        <taxon>Ruminantia</taxon>
        <taxon>Pecora</taxon>
        <taxon>Cervidae</taxon>
        <taxon>Odocoileinae</taxon>
        <taxon>Rangifer</taxon>
    </lineage>
</organism>
<evidence type="ECO:0000313" key="3">
    <source>
        <dbReference type="Proteomes" id="UP001176941"/>
    </source>
</evidence>
<accession>A0ABN8Y6Q5</accession>
<feature type="compositionally biased region" description="Basic residues" evidence="1">
    <location>
        <begin position="62"/>
        <end position="73"/>
    </location>
</feature>
<gene>
    <name evidence="2" type="ORF">MRATA1EN1_LOCUS6222</name>
</gene>
<sequence>MFPPCRAPPRTAPAPRTRVLAAHAPRAPPRVPPTAHARTRRAPAPKPDALRPRPRSSQLRAHPLRTRQARPKRSLFWAGRSRLPHCGRRQTRPLVTLPLLKTSTAWT</sequence>
<proteinExistence type="predicted"/>
<evidence type="ECO:0000313" key="2">
    <source>
        <dbReference type="EMBL" id="CAI9157260.1"/>
    </source>
</evidence>
<feature type="compositionally biased region" description="Pro residues" evidence="1">
    <location>
        <begin position="1"/>
        <end position="12"/>
    </location>
</feature>
<evidence type="ECO:0000256" key="1">
    <source>
        <dbReference type="SAM" id="MobiDB-lite"/>
    </source>
</evidence>
<name>A0ABN8Y6Q5_RANTA</name>